<dbReference type="AlphaFoldDB" id="A0A6L2L8Y8"/>
<comment type="caution">
    <text evidence="1">The sequence shown here is derived from an EMBL/GenBank/DDBJ whole genome shotgun (WGS) entry which is preliminary data.</text>
</comment>
<reference evidence="1" key="1">
    <citation type="journal article" date="2019" name="Sci. Rep.">
        <title>Draft genome of Tanacetum cinerariifolium, the natural source of mosquito coil.</title>
        <authorList>
            <person name="Yamashiro T."/>
            <person name="Shiraishi A."/>
            <person name="Satake H."/>
            <person name="Nakayama K."/>
        </authorList>
    </citation>
    <scope>NUCLEOTIDE SEQUENCE</scope>
</reference>
<proteinExistence type="predicted"/>
<organism evidence="1">
    <name type="scientific">Tanacetum cinerariifolium</name>
    <name type="common">Dalmatian daisy</name>
    <name type="synonym">Chrysanthemum cinerariifolium</name>
    <dbReference type="NCBI Taxonomy" id="118510"/>
    <lineage>
        <taxon>Eukaryota</taxon>
        <taxon>Viridiplantae</taxon>
        <taxon>Streptophyta</taxon>
        <taxon>Embryophyta</taxon>
        <taxon>Tracheophyta</taxon>
        <taxon>Spermatophyta</taxon>
        <taxon>Magnoliopsida</taxon>
        <taxon>eudicotyledons</taxon>
        <taxon>Gunneridae</taxon>
        <taxon>Pentapetalae</taxon>
        <taxon>asterids</taxon>
        <taxon>campanulids</taxon>
        <taxon>Asterales</taxon>
        <taxon>Asteraceae</taxon>
        <taxon>Asteroideae</taxon>
        <taxon>Anthemideae</taxon>
        <taxon>Anthemidinae</taxon>
        <taxon>Tanacetum</taxon>
    </lineage>
</organism>
<sequence length="126" mass="14373">MLMEREGDVDYNGGLKKVTDDHGVGDRWRQQSNLVEGRNNVVAEIGEGKMIGLEMEQEITKVVVIKQGLRKPKIVKRELSVVHFGKKGKLTPRHESKKAAWPIVERHESEKTACPIMVRHAYVKME</sequence>
<gene>
    <name evidence="1" type="ORF">Tci_030166</name>
</gene>
<evidence type="ECO:0000313" key="1">
    <source>
        <dbReference type="EMBL" id="GEU58188.1"/>
    </source>
</evidence>
<dbReference type="EMBL" id="BKCJ010003960">
    <property type="protein sequence ID" value="GEU58188.1"/>
    <property type="molecule type" value="Genomic_DNA"/>
</dbReference>
<protein>
    <submittedName>
        <fullName evidence="1">Uncharacterized protein</fullName>
    </submittedName>
</protein>
<accession>A0A6L2L8Y8</accession>
<name>A0A6L2L8Y8_TANCI</name>